<dbReference type="Gene3D" id="3.40.50.300">
    <property type="entry name" value="P-loop containing nucleotide triphosphate hydrolases"/>
    <property type="match status" value="1"/>
</dbReference>
<accession>A0A1M3L1E5</accession>
<name>A0A1M3L1E5_9BACT</name>
<dbReference type="FunFam" id="3.40.50.300:FF:000032">
    <property type="entry name" value="Export ABC transporter ATP-binding protein"/>
    <property type="match status" value="1"/>
</dbReference>
<evidence type="ECO:0000313" key="6">
    <source>
        <dbReference type="EMBL" id="OJX58656.1"/>
    </source>
</evidence>
<dbReference type="PANTHER" id="PTHR24220:SF689">
    <property type="entry name" value="LIPOPROTEIN-RELEASING SYSTEM ATP-BINDING PROTEIN LOLD"/>
    <property type="match status" value="1"/>
</dbReference>
<dbReference type="STRING" id="1895771.BGO89_00150"/>
<dbReference type="InterPro" id="IPR003439">
    <property type="entry name" value="ABC_transporter-like_ATP-bd"/>
</dbReference>
<dbReference type="GO" id="GO:0022857">
    <property type="term" value="F:transmembrane transporter activity"/>
    <property type="evidence" value="ECO:0007669"/>
    <property type="project" value="UniProtKB-ARBA"/>
</dbReference>
<sequence>MPLLTAEHITKSYTRSGQADTVVLRGVSTTIDAGEFVAITGPSGAGKSTLLHILASLDEPDNGHVTLTTGTSVFTYDRMSSSALSAMRNRYVGVVFQFHHLLPEFSAIENVMMPALIAGTSWQAARSKAAALLDRVGMGHRSTHAPSELSGGEQQRVAIARALMNDPLLLVADEPTGNLDSANATAVTDLLCELQDSFGMTCLIATHSADVAARAHRILHLKDGLFVDAKA</sequence>
<comment type="caution">
    <text evidence="6">The sequence shown here is derived from an EMBL/GenBank/DDBJ whole genome shotgun (WGS) entry which is preliminary data.</text>
</comment>
<dbReference type="SMART" id="SM00382">
    <property type="entry name" value="AAA"/>
    <property type="match status" value="1"/>
</dbReference>
<dbReference type="InterPro" id="IPR003593">
    <property type="entry name" value="AAA+_ATPase"/>
</dbReference>
<evidence type="ECO:0000259" key="5">
    <source>
        <dbReference type="PROSITE" id="PS50893"/>
    </source>
</evidence>
<dbReference type="PROSITE" id="PS00211">
    <property type="entry name" value="ABC_TRANSPORTER_1"/>
    <property type="match status" value="1"/>
</dbReference>
<dbReference type="GO" id="GO:0098796">
    <property type="term" value="C:membrane protein complex"/>
    <property type="evidence" value="ECO:0007669"/>
    <property type="project" value="UniProtKB-ARBA"/>
</dbReference>
<dbReference type="InterPro" id="IPR017911">
    <property type="entry name" value="MacB-like_ATP-bd"/>
</dbReference>
<dbReference type="AlphaFoldDB" id="A0A1M3L1E5"/>
<evidence type="ECO:0000313" key="7">
    <source>
        <dbReference type="Proteomes" id="UP000184233"/>
    </source>
</evidence>
<dbReference type="GO" id="GO:0016887">
    <property type="term" value="F:ATP hydrolysis activity"/>
    <property type="evidence" value="ECO:0007669"/>
    <property type="project" value="InterPro"/>
</dbReference>
<evidence type="ECO:0000256" key="2">
    <source>
        <dbReference type="ARBA" id="ARBA00022741"/>
    </source>
</evidence>
<dbReference type="Pfam" id="PF00005">
    <property type="entry name" value="ABC_tran"/>
    <property type="match status" value="1"/>
</dbReference>
<dbReference type="GO" id="GO:0005886">
    <property type="term" value="C:plasma membrane"/>
    <property type="evidence" value="ECO:0007669"/>
    <property type="project" value="TreeGrafter"/>
</dbReference>
<dbReference type="CDD" id="cd03255">
    <property type="entry name" value="ABC_MJ0796_LolCDE_FtsE"/>
    <property type="match status" value="1"/>
</dbReference>
<protein>
    <recommendedName>
        <fullName evidence="5">ABC transporter domain-containing protein</fullName>
    </recommendedName>
</protein>
<dbReference type="PROSITE" id="PS50893">
    <property type="entry name" value="ABC_TRANSPORTER_2"/>
    <property type="match status" value="1"/>
</dbReference>
<dbReference type="InterPro" id="IPR027417">
    <property type="entry name" value="P-loop_NTPase"/>
</dbReference>
<keyword evidence="1" id="KW-0813">Transport</keyword>
<keyword evidence="2" id="KW-0547">Nucleotide-binding</keyword>
<dbReference type="SUPFAM" id="SSF52540">
    <property type="entry name" value="P-loop containing nucleoside triphosphate hydrolases"/>
    <property type="match status" value="1"/>
</dbReference>
<dbReference type="InterPro" id="IPR015854">
    <property type="entry name" value="ABC_transpr_LolD-like"/>
</dbReference>
<feature type="domain" description="ABC transporter" evidence="5">
    <location>
        <begin position="4"/>
        <end position="231"/>
    </location>
</feature>
<organism evidence="6 7">
    <name type="scientific">Candidatus Kapaibacterium thiocyanatum</name>
    <dbReference type="NCBI Taxonomy" id="1895771"/>
    <lineage>
        <taxon>Bacteria</taxon>
        <taxon>Pseudomonadati</taxon>
        <taxon>Candidatus Kapaibacteriota</taxon>
        <taxon>Candidatus Kapaibacteriia</taxon>
        <taxon>Candidatus Kapaibacteriales</taxon>
        <taxon>Candidatus Kapaibacteriaceae</taxon>
        <taxon>Candidatus Kapaibacterium</taxon>
    </lineage>
</organism>
<dbReference type="GO" id="GO:0005524">
    <property type="term" value="F:ATP binding"/>
    <property type="evidence" value="ECO:0007669"/>
    <property type="project" value="UniProtKB-KW"/>
</dbReference>
<dbReference type="InterPro" id="IPR017871">
    <property type="entry name" value="ABC_transporter-like_CS"/>
</dbReference>
<evidence type="ECO:0000256" key="3">
    <source>
        <dbReference type="ARBA" id="ARBA00022840"/>
    </source>
</evidence>
<dbReference type="EMBL" id="MKVH01000017">
    <property type="protein sequence ID" value="OJX58656.1"/>
    <property type="molecule type" value="Genomic_DNA"/>
</dbReference>
<gene>
    <name evidence="6" type="ORF">BGO89_00150</name>
</gene>
<keyword evidence="3" id="KW-0067">ATP-binding</keyword>
<evidence type="ECO:0000256" key="4">
    <source>
        <dbReference type="ARBA" id="ARBA00038388"/>
    </source>
</evidence>
<proteinExistence type="inferred from homology"/>
<evidence type="ECO:0000256" key="1">
    <source>
        <dbReference type="ARBA" id="ARBA00022448"/>
    </source>
</evidence>
<reference evidence="6 7" key="1">
    <citation type="submission" date="2016-09" db="EMBL/GenBank/DDBJ databases">
        <title>Genome-resolved meta-omics ties microbial dynamics to process performance in biotechnology for thiocyanate degradation.</title>
        <authorList>
            <person name="Kantor R.S."/>
            <person name="Huddy R.J."/>
            <person name="Iyer R."/>
            <person name="Thomas B.C."/>
            <person name="Brown C.T."/>
            <person name="Anantharaman K."/>
            <person name="Tringe S."/>
            <person name="Hettich R.L."/>
            <person name="Harrison S.T."/>
            <person name="Banfield J.F."/>
        </authorList>
    </citation>
    <scope>NUCLEOTIDE SEQUENCE [LARGE SCALE GENOMIC DNA]</scope>
    <source>
        <strain evidence="6">59-99</strain>
    </source>
</reference>
<dbReference type="Proteomes" id="UP000184233">
    <property type="component" value="Unassembled WGS sequence"/>
</dbReference>
<comment type="similarity">
    <text evidence="4">Belongs to the ABC transporter superfamily. Macrolide exporter (TC 3.A.1.122) family.</text>
</comment>
<dbReference type="PANTHER" id="PTHR24220">
    <property type="entry name" value="IMPORT ATP-BINDING PROTEIN"/>
    <property type="match status" value="1"/>
</dbReference>